<feature type="compositionally biased region" description="Low complexity" evidence="1">
    <location>
        <begin position="123"/>
        <end position="135"/>
    </location>
</feature>
<keyword evidence="2" id="KW-1133">Transmembrane helix</keyword>
<feature type="compositionally biased region" description="Polar residues" evidence="1">
    <location>
        <begin position="354"/>
        <end position="366"/>
    </location>
</feature>
<sequence>MTQSGQREEPAAQHAREGIVLPSDGGEPVLPGMTGAPAPAAPAGGQAWSGSWGPGQQPSQPGQGWPPAAAQQWDAPQAGPGALPPEGAPAPSYGGQGGAYDTPAPYQHQPEYPPSQQRRPEYPQAAAHAAPAGAAPLPPAVPAAQPGALPPAADGATQYIPPVPAVSGGADEGATQYIPPVQAASADGATQYIPPVAPGALPPEASGEETRYLGVTPQQPAPASSDAEATQYIPPYAAQAQGGDRQPPAEFDNLFRSGPAGTDGVAGSTQQLPRVEPPGGYPGPAAHAPAQPPYGQSQPPYAAQHPAYDPAHDDDRPRRKSRVPLIAGIGVGIVVIGVGAGALLSDGGGKGTDSKTVAATSPATGQGSAGADPARQQAVELDKLLADSGSSRASVISAVAAVKGCDNLDGSAADLRAAAKQRDGLVTRLGTLSVDKLPNNAALSGALTQAWQASAAADNHYAAWADQVKGQHKGCRKGHAKVTGEAQAGNRASGTASEQKAKAAGLWNAIAQKYGLTQRQPTQL</sequence>
<proteinExistence type="predicted"/>
<dbReference type="AlphaFoldDB" id="A0A1S2QCU7"/>
<evidence type="ECO:0000313" key="3">
    <source>
        <dbReference type="EMBL" id="OIK03972.1"/>
    </source>
</evidence>
<feature type="compositionally biased region" description="Low complexity" evidence="1">
    <location>
        <begin position="283"/>
        <end position="296"/>
    </location>
</feature>
<feature type="region of interest" description="Disordered" evidence="1">
    <location>
        <begin position="347"/>
        <end position="374"/>
    </location>
</feature>
<reference evidence="3 4" key="1">
    <citation type="submission" date="2016-10" db="EMBL/GenBank/DDBJ databases">
        <title>Genome sequence of Streptomyces sp. MUSC 1.</title>
        <authorList>
            <person name="Lee L.-H."/>
            <person name="Ser H.-L."/>
            <person name="Law J.W.-F."/>
        </authorList>
    </citation>
    <scope>NUCLEOTIDE SEQUENCE [LARGE SCALE GENOMIC DNA]</scope>
    <source>
        <strain evidence="3 4">MUSC 1</strain>
    </source>
</reference>
<evidence type="ECO:0000256" key="1">
    <source>
        <dbReference type="SAM" id="MobiDB-lite"/>
    </source>
</evidence>
<feature type="compositionally biased region" description="Low complexity" evidence="1">
    <location>
        <begin position="142"/>
        <end position="153"/>
    </location>
</feature>
<dbReference type="RefSeq" id="WP_071382115.1">
    <property type="nucleotide sequence ID" value="NZ_MLYO01000032.1"/>
</dbReference>
<feature type="compositionally biased region" description="Basic and acidic residues" evidence="1">
    <location>
        <begin position="1"/>
        <end position="17"/>
    </location>
</feature>
<organism evidence="3 4">
    <name type="scientific">Streptomyces monashensis</name>
    <dbReference type="NCBI Taxonomy" id="1678012"/>
    <lineage>
        <taxon>Bacteria</taxon>
        <taxon>Bacillati</taxon>
        <taxon>Actinomycetota</taxon>
        <taxon>Actinomycetes</taxon>
        <taxon>Kitasatosporales</taxon>
        <taxon>Streptomycetaceae</taxon>
        <taxon>Streptomyces</taxon>
    </lineage>
</organism>
<keyword evidence="2" id="KW-0472">Membrane</keyword>
<comment type="caution">
    <text evidence="3">The sequence shown here is derived from an EMBL/GenBank/DDBJ whole genome shotgun (WGS) entry which is preliminary data.</text>
</comment>
<keyword evidence="2" id="KW-0812">Transmembrane</keyword>
<evidence type="ECO:0000313" key="4">
    <source>
        <dbReference type="Proteomes" id="UP000179642"/>
    </source>
</evidence>
<name>A0A1S2QCU7_9ACTN</name>
<feature type="transmembrane region" description="Helical" evidence="2">
    <location>
        <begin position="325"/>
        <end position="344"/>
    </location>
</feature>
<accession>A0A1S2QCU7</accession>
<feature type="region of interest" description="Disordered" evidence="1">
    <location>
        <begin position="1"/>
        <end position="318"/>
    </location>
</feature>
<feature type="compositionally biased region" description="Low complexity" evidence="1">
    <location>
        <begin position="35"/>
        <end position="81"/>
    </location>
</feature>
<evidence type="ECO:0000256" key="2">
    <source>
        <dbReference type="SAM" id="Phobius"/>
    </source>
</evidence>
<protein>
    <submittedName>
        <fullName evidence="3">Uncharacterized protein</fullName>
    </submittedName>
</protein>
<keyword evidence="4" id="KW-1185">Reference proteome</keyword>
<gene>
    <name evidence="3" type="ORF">BIV23_19160</name>
</gene>
<dbReference type="Proteomes" id="UP000179642">
    <property type="component" value="Unassembled WGS sequence"/>
</dbReference>
<dbReference type="OrthoDB" id="3763497at2"/>
<dbReference type="EMBL" id="MLYO01000032">
    <property type="protein sequence ID" value="OIK03972.1"/>
    <property type="molecule type" value="Genomic_DNA"/>
</dbReference>
<feature type="region of interest" description="Disordered" evidence="1">
    <location>
        <begin position="477"/>
        <end position="497"/>
    </location>
</feature>